<proteinExistence type="predicted"/>
<reference evidence="1" key="1">
    <citation type="submission" date="2018-05" db="EMBL/GenBank/DDBJ databases">
        <authorList>
            <person name="Lanie J.A."/>
            <person name="Ng W.-L."/>
            <person name="Kazmierczak K.M."/>
            <person name="Andrzejewski T.M."/>
            <person name="Davidsen T.M."/>
            <person name="Wayne K.J."/>
            <person name="Tettelin H."/>
            <person name="Glass J.I."/>
            <person name="Rusch D."/>
            <person name="Podicherti R."/>
            <person name="Tsui H.-C.T."/>
            <person name="Winkler M.E."/>
        </authorList>
    </citation>
    <scope>NUCLEOTIDE SEQUENCE</scope>
</reference>
<dbReference type="EMBL" id="UINC01002076">
    <property type="protein sequence ID" value="SUZ92637.1"/>
    <property type="molecule type" value="Genomic_DNA"/>
</dbReference>
<dbReference type="AlphaFoldDB" id="A0A381RRV0"/>
<sequence>MAVVILVFFRGFFLGLIPDFSTKSDPAAGPSAVQTAQATENVGALTYTAPQLLTIADDNWGKDIFYDRSNMFKNRFKLTGITRFEDGYKAIINGDIILEGKQVQGFMVADINEDRVMLKRNKHRVTLKLEK</sequence>
<evidence type="ECO:0000313" key="1">
    <source>
        <dbReference type="EMBL" id="SUZ92637.1"/>
    </source>
</evidence>
<gene>
    <name evidence="1" type="ORF">METZ01_LOCUS45491</name>
</gene>
<accession>A0A381RRV0</accession>
<name>A0A381RRV0_9ZZZZ</name>
<organism evidence="1">
    <name type="scientific">marine metagenome</name>
    <dbReference type="NCBI Taxonomy" id="408172"/>
    <lineage>
        <taxon>unclassified sequences</taxon>
        <taxon>metagenomes</taxon>
        <taxon>ecological metagenomes</taxon>
    </lineage>
</organism>
<protein>
    <submittedName>
        <fullName evidence="1">Uncharacterized protein</fullName>
    </submittedName>
</protein>